<dbReference type="NCBIfam" id="TIGR03619">
    <property type="entry name" value="F420_Rv2161c"/>
    <property type="match status" value="1"/>
</dbReference>
<feature type="domain" description="Luciferase-like" evidence="2">
    <location>
        <begin position="12"/>
        <end position="242"/>
    </location>
</feature>
<evidence type="ECO:0000256" key="1">
    <source>
        <dbReference type="ARBA" id="ARBA00023002"/>
    </source>
</evidence>
<dbReference type="SUPFAM" id="SSF51679">
    <property type="entry name" value="Bacterial luciferase-like"/>
    <property type="match status" value="1"/>
</dbReference>
<organism evidence="6">
    <name type="scientific">freshwater metagenome</name>
    <dbReference type="NCBI Taxonomy" id="449393"/>
    <lineage>
        <taxon>unclassified sequences</taxon>
        <taxon>metagenomes</taxon>
        <taxon>ecological metagenomes</taxon>
    </lineage>
</organism>
<dbReference type="PANTHER" id="PTHR43244">
    <property type="match status" value="1"/>
</dbReference>
<accession>A0A6J7FBX8</accession>
<name>A0A6J7FBX8_9ZZZZ</name>
<protein>
    <submittedName>
        <fullName evidence="6">Unannotated protein</fullName>
    </submittedName>
</protein>
<evidence type="ECO:0000313" key="7">
    <source>
        <dbReference type="EMBL" id="CAB5024957.1"/>
    </source>
</evidence>
<dbReference type="AlphaFoldDB" id="A0A6J7FBX8"/>
<dbReference type="EMBL" id="CAFBLJ010000003">
    <property type="protein sequence ID" value="CAB4855996.1"/>
    <property type="molecule type" value="Genomic_DNA"/>
</dbReference>
<dbReference type="PANTHER" id="PTHR43244:SF1">
    <property type="entry name" value="5,10-METHYLENETETRAHYDROMETHANOPTERIN REDUCTASE"/>
    <property type="match status" value="1"/>
</dbReference>
<reference evidence="6" key="1">
    <citation type="submission" date="2020-05" db="EMBL/GenBank/DDBJ databases">
        <authorList>
            <person name="Chiriac C."/>
            <person name="Salcher M."/>
            <person name="Ghai R."/>
            <person name="Kavagutti S V."/>
        </authorList>
    </citation>
    <scope>NUCLEOTIDE SEQUENCE</scope>
</reference>
<dbReference type="EMBL" id="CAFBMF010000014">
    <property type="protein sequence ID" value="CAB4891338.1"/>
    <property type="molecule type" value="Genomic_DNA"/>
</dbReference>
<dbReference type="InterPro" id="IPR011251">
    <property type="entry name" value="Luciferase-like_dom"/>
</dbReference>
<evidence type="ECO:0000313" key="5">
    <source>
        <dbReference type="EMBL" id="CAB4855996.1"/>
    </source>
</evidence>
<dbReference type="EMBL" id="CAEZYH010000011">
    <property type="protein sequence ID" value="CAB4712685.1"/>
    <property type="molecule type" value="Genomic_DNA"/>
</dbReference>
<dbReference type="InterPro" id="IPR050564">
    <property type="entry name" value="F420-G6PD/mer"/>
</dbReference>
<dbReference type="EMBL" id="CAEZZP010000003">
    <property type="protein sequence ID" value="CAB4760911.1"/>
    <property type="molecule type" value="Genomic_DNA"/>
</dbReference>
<keyword evidence="1" id="KW-0560">Oxidoreductase</keyword>
<sequence length="299" mass="33174">MKFWCATAFMKTKQLVHIAQLLDEAGYHGLMVSDHLVYPKNLQSKYPYSPHPDGRPIWEPETAWPDPWVLIGAMTSVTKQLNFTTNIYVAGHRPLLQLAKEIATASVLSDGRVALGAGAGWMKEEFDLQGQDFSNRGKRLTEMVEALRAMWGGGWVEFHGEYYDIPAITMEPSPPSRIPIYIGGHTDAALKRAAKVGDGWIGNAYPVEEAQVHIAKLKGYLREYGRENDNFEIICGLYAMPTADLYKRAEEEMGMTGTLCMPWALGNPSAGDHAGLADMAAAYKPFIDDFATNVVQKCQ</sequence>
<evidence type="ECO:0000313" key="4">
    <source>
        <dbReference type="EMBL" id="CAB4760911.1"/>
    </source>
</evidence>
<dbReference type="InterPro" id="IPR019921">
    <property type="entry name" value="Lucif-like_OxRdtase_Rv2161c"/>
</dbReference>
<evidence type="ECO:0000313" key="6">
    <source>
        <dbReference type="EMBL" id="CAB4891338.1"/>
    </source>
</evidence>
<dbReference type="EMBL" id="CAFBPS010000023">
    <property type="protein sequence ID" value="CAB5024957.1"/>
    <property type="molecule type" value="Genomic_DNA"/>
</dbReference>
<proteinExistence type="predicted"/>
<evidence type="ECO:0000313" key="3">
    <source>
        <dbReference type="EMBL" id="CAB4712685.1"/>
    </source>
</evidence>
<dbReference type="GO" id="GO:0016705">
    <property type="term" value="F:oxidoreductase activity, acting on paired donors, with incorporation or reduction of molecular oxygen"/>
    <property type="evidence" value="ECO:0007669"/>
    <property type="project" value="InterPro"/>
</dbReference>
<dbReference type="CDD" id="cd01097">
    <property type="entry name" value="Tetrahydromethanopterin_reductase"/>
    <property type="match status" value="1"/>
</dbReference>
<evidence type="ECO:0000259" key="2">
    <source>
        <dbReference type="Pfam" id="PF00296"/>
    </source>
</evidence>
<dbReference type="InterPro" id="IPR036661">
    <property type="entry name" value="Luciferase-like_sf"/>
</dbReference>
<dbReference type="Pfam" id="PF00296">
    <property type="entry name" value="Bac_luciferase"/>
    <property type="match status" value="1"/>
</dbReference>
<dbReference type="Gene3D" id="3.20.20.30">
    <property type="entry name" value="Luciferase-like domain"/>
    <property type="match status" value="1"/>
</dbReference>
<gene>
    <name evidence="3" type="ORF">UFOPK2658_00504</name>
    <name evidence="4" type="ORF">UFOPK2880_00094</name>
    <name evidence="5" type="ORF">UFOPK3304_00133</name>
    <name evidence="6" type="ORF">UFOPK3494_00384</name>
    <name evidence="7" type="ORF">UFOPK4134_00502</name>
</gene>